<keyword evidence="3" id="KW-1185">Reference proteome</keyword>
<proteinExistence type="predicted"/>
<feature type="compositionally biased region" description="Basic residues" evidence="1">
    <location>
        <begin position="48"/>
        <end position="59"/>
    </location>
</feature>
<organism evidence="2 3">
    <name type="scientific">Hymenolepis diminuta</name>
    <name type="common">Rat tapeworm</name>
    <dbReference type="NCBI Taxonomy" id="6216"/>
    <lineage>
        <taxon>Eukaryota</taxon>
        <taxon>Metazoa</taxon>
        <taxon>Spiralia</taxon>
        <taxon>Lophotrochozoa</taxon>
        <taxon>Platyhelminthes</taxon>
        <taxon>Cestoda</taxon>
        <taxon>Eucestoda</taxon>
        <taxon>Cyclophyllidea</taxon>
        <taxon>Hymenolepididae</taxon>
        <taxon>Hymenolepis</taxon>
    </lineage>
</organism>
<evidence type="ECO:0000313" key="2">
    <source>
        <dbReference type="EMBL" id="VUZ54208.1"/>
    </source>
</evidence>
<protein>
    <submittedName>
        <fullName evidence="2">Uncharacterized protein</fullName>
    </submittedName>
</protein>
<feature type="region of interest" description="Disordered" evidence="1">
    <location>
        <begin position="1"/>
        <end position="20"/>
    </location>
</feature>
<gene>
    <name evidence="2" type="ORF">WMSIL1_LOCUS12364</name>
</gene>
<sequence>MSYLKHPRSQYSTATSEQKTNPAVIYLNAHYLPPPWHSETLGTQSNHRPSRYSRSVRRP</sequence>
<evidence type="ECO:0000313" key="3">
    <source>
        <dbReference type="Proteomes" id="UP000321570"/>
    </source>
</evidence>
<name>A0A564Z5S2_HYMDI</name>
<dbReference type="AlphaFoldDB" id="A0A564Z5S2"/>
<accession>A0A564Z5S2</accession>
<feature type="region of interest" description="Disordered" evidence="1">
    <location>
        <begin position="36"/>
        <end position="59"/>
    </location>
</feature>
<dbReference type="Proteomes" id="UP000321570">
    <property type="component" value="Unassembled WGS sequence"/>
</dbReference>
<feature type="compositionally biased region" description="Polar residues" evidence="1">
    <location>
        <begin position="9"/>
        <end position="20"/>
    </location>
</feature>
<reference evidence="2 3" key="1">
    <citation type="submission" date="2019-07" db="EMBL/GenBank/DDBJ databases">
        <authorList>
            <person name="Jastrzebski P J."/>
            <person name="Paukszto L."/>
            <person name="Jastrzebski P J."/>
        </authorList>
    </citation>
    <scope>NUCLEOTIDE SEQUENCE [LARGE SCALE GENOMIC DNA]</scope>
    <source>
        <strain evidence="2 3">WMS-il1</strain>
    </source>
</reference>
<evidence type="ECO:0000256" key="1">
    <source>
        <dbReference type="SAM" id="MobiDB-lite"/>
    </source>
</evidence>
<dbReference type="EMBL" id="CABIJS010000611">
    <property type="protein sequence ID" value="VUZ54208.1"/>
    <property type="molecule type" value="Genomic_DNA"/>
</dbReference>